<dbReference type="STRING" id="519424.AZF04_14260"/>
<organism evidence="5 6">
    <name type="scientific">Alkalihalobacillus trypoxylicola</name>
    <dbReference type="NCBI Taxonomy" id="519424"/>
    <lineage>
        <taxon>Bacteria</taxon>
        <taxon>Bacillati</taxon>
        <taxon>Bacillota</taxon>
        <taxon>Bacilli</taxon>
        <taxon>Bacillales</taxon>
        <taxon>Bacillaceae</taxon>
        <taxon>Alkalihalobacillus</taxon>
    </lineage>
</organism>
<dbReference type="InterPro" id="IPR003313">
    <property type="entry name" value="AraC-bd"/>
</dbReference>
<evidence type="ECO:0000259" key="4">
    <source>
        <dbReference type="PROSITE" id="PS01124"/>
    </source>
</evidence>
<dbReference type="OrthoDB" id="9813413at2"/>
<dbReference type="PROSITE" id="PS00041">
    <property type="entry name" value="HTH_ARAC_FAMILY_1"/>
    <property type="match status" value="1"/>
</dbReference>
<dbReference type="Pfam" id="PF02311">
    <property type="entry name" value="AraC_binding"/>
    <property type="match status" value="1"/>
</dbReference>
<keyword evidence="6" id="KW-1185">Reference proteome</keyword>
<evidence type="ECO:0000256" key="1">
    <source>
        <dbReference type="ARBA" id="ARBA00023015"/>
    </source>
</evidence>
<dbReference type="SUPFAM" id="SSF51215">
    <property type="entry name" value="Regulatory protein AraC"/>
    <property type="match status" value="1"/>
</dbReference>
<accession>A0A161QA56</accession>
<dbReference type="InterPro" id="IPR018062">
    <property type="entry name" value="HTH_AraC-typ_CS"/>
</dbReference>
<dbReference type="PRINTS" id="PR00032">
    <property type="entry name" value="HTHARAC"/>
</dbReference>
<comment type="caution">
    <text evidence="5">The sequence shown here is derived from an EMBL/GenBank/DDBJ whole genome shotgun (WGS) entry which is preliminary data.</text>
</comment>
<dbReference type="InterPro" id="IPR009057">
    <property type="entry name" value="Homeodomain-like_sf"/>
</dbReference>
<dbReference type="GO" id="GO:0043565">
    <property type="term" value="F:sequence-specific DNA binding"/>
    <property type="evidence" value="ECO:0007669"/>
    <property type="project" value="InterPro"/>
</dbReference>
<gene>
    <name evidence="5" type="ORF">AZF04_14260</name>
</gene>
<evidence type="ECO:0000313" key="6">
    <source>
        <dbReference type="Proteomes" id="UP000075806"/>
    </source>
</evidence>
<evidence type="ECO:0000256" key="3">
    <source>
        <dbReference type="ARBA" id="ARBA00023163"/>
    </source>
</evidence>
<dbReference type="SMART" id="SM00342">
    <property type="entry name" value="HTH_ARAC"/>
    <property type="match status" value="1"/>
</dbReference>
<dbReference type="Pfam" id="PF12833">
    <property type="entry name" value="HTH_18"/>
    <property type="match status" value="1"/>
</dbReference>
<dbReference type="Gene3D" id="2.60.120.280">
    <property type="entry name" value="Regulatory protein AraC"/>
    <property type="match status" value="1"/>
</dbReference>
<dbReference type="Proteomes" id="UP000075806">
    <property type="component" value="Unassembled WGS sequence"/>
</dbReference>
<dbReference type="InterPro" id="IPR020449">
    <property type="entry name" value="Tscrpt_reg_AraC-type_HTH"/>
</dbReference>
<dbReference type="SUPFAM" id="SSF46689">
    <property type="entry name" value="Homeodomain-like"/>
    <property type="match status" value="2"/>
</dbReference>
<evidence type="ECO:0000256" key="2">
    <source>
        <dbReference type="ARBA" id="ARBA00023125"/>
    </source>
</evidence>
<protein>
    <recommendedName>
        <fullName evidence="4">HTH araC/xylS-type domain-containing protein</fullName>
    </recommendedName>
</protein>
<dbReference type="Gene3D" id="1.10.10.60">
    <property type="entry name" value="Homeodomain-like"/>
    <property type="match status" value="2"/>
</dbReference>
<dbReference type="PROSITE" id="PS01124">
    <property type="entry name" value="HTH_ARAC_FAMILY_2"/>
    <property type="match status" value="1"/>
</dbReference>
<feature type="domain" description="HTH araC/xylS-type" evidence="4">
    <location>
        <begin position="178"/>
        <end position="276"/>
    </location>
</feature>
<keyword evidence="3" id="KW-0804">Transcription</keyword>
<evidence type="ECO:0000313" key="5">
    <source>
        <dbReference type="EMBL" id="KYG34351.1"/>
    </source>
</evidence>
<dbReference type="InterPro" id="IPR037923">
    <property type="entry name" value="HTH-like"/>
</dbReference>
<dbReference type="GO" id="GO:0003700">
    <property type="term" value="F:DNA-binding transcription factor activity"/>
    <property type="evidence" value="ECO:0007669"/>
    <property type="project" value="InterPro"/>
</dbReference>
<dbReference type="EMBL" id="LTAO01000002">
    <property type="protein sequence ID" value="KYG34351.1"/>
    <property type="molecule type" value="Genomic_DNA"/>
</dbReference>
<keyword evidence="1" id="KW-0805">Transcription regulation</keyword>
<dbReference type="AlphaFoldDB" id="A0A161QA56"/>
<name>A0A161QA56_9BACI</name>
<reference evidence="5" key="1">
    <citation type="submission" date="2016-02" db="EMBL/GenBank/DDBJ databases">
        <title>Genome sequence of Bacillus trypoxylicola KCTC 13244(T).</title>
        <authorList>
            <person name="Jeong H."/>
            <person name="Park S.-H."/>
            <person name="Choi S.-K."/>
        </authorList>
    </citation>
    <scope>NUCLEOTIDE SEQUENCE [LARGE SCALE GENOMIC DNA]</scope>
    <source>
        <strain evidence="5">KCTC 13244</strain>
    </source>
</reference>
<dbReference type="InterPro" id="IPR018060">
    <property type="entry name" value="HTH_AraC"/>
</dbReference>
<keyword evidence="2" id="KW-0238">DNA-binding</keyword>
<dbReference type="RefSeq" id="WP_061947521.1">
    <property type="nucleotide sequence ID" value="NZ_LTAO01000002.1"/>
</dbReference>
<dbReference type="PANTHER" id="PTHR43280">
    <property type="entry name" value="ARAC-FAMILY TRANSCRIPTIONAL REGULATOR"/>
    <property type="match status" value="1"/>
</dbReference>
<dbReference type="PANTHER" id="PTHR43280:SF2">
    <property type="entry name" value="HTH-TYPE TRANSCRIPTIONAL REGULATOR EXSA"/>
    <property type="match status" value="1"/>
</dbReference>
<sequence>MQVSEYIQNQNNYLDLYVNQYGKKHCPPKHFQGPAISHYYLIYFVTDGEGVFTIHNKSYHLKKGQGFLIYPNIPFFIQANEENPWCYYWLGFNGLQANTLLSQVNLSAYQPVFAYQNQNELLHLFEQFISLSHSKHTLLELKGLSTLYSIFSLLGDSKPSEPSIYSDTRKHTKSLYVQKVVEFIEQNFSHKITISRIADSIGLNRSYLCSLFKTQFHCSIQEYLIYFRINKSCSLLRDTHHSIGDISRAVGYEDPLLFSKTFKKLKGVSPRKYRTEKQGCQ</sequence>
<proteinExistence type="predicted"/>
<dbReference type="CDD" id="cd06986">
    <property type="entry name" value="cupin_MmsR-like_N"/>
    <property type="match status" value="1"/>
</dbReference>